<sequence>MDTIKLGATAGFLCTQKQLATAGYVDPSVNFGRNMRTNDLQFMHNAGLGGGEMRSNDSRNMFDAASMIHKTPTITASILPRGITTLHIAPPTLANPNFKVPTSGAHGYAYSCSGFGDRAQSSHANSYHITHPGSDRVQSSHADNYHITHLGSDRVQSSHASSNHITHPGSGAHAAYGGSRAHSSGPNCAGCDHKNYDNGALTAYNSWAHQADYRGELSNNENRLVPSYHKMEAGNRGDSNGLNSMPGIKGNFYNNNSDHTIYINGAHQAYYSGAPSNNEGSPSNNGNHFMPEDPRVEEGNKGGLYRQNPMIRRHGDRSSQNSMIGSNGDLCSQNHVIPLLESGSVDCQFVEGGSFGLPHSDSLDDILSFGLPHIDSLDNILSIFDQGDEFVLQDTTHHGTSLEDFWISQEDF</sequence>
<feature type="region of interest" description="Disordered" evidence="1">
    <location>
        <begin position="273"/>
        <end position="327"/>
    </location>
</feature>
<dbReference type="Proteomes" id="UP000017836">
    <property type="component" value="Unassembled WGS sequence"/>
</dbReference>
<feature type="compositionally biased region" description="Basic and acidic residues" evidence="1">
    <location>
        <begin position="290"/>
        <end position="300"/>
    </location>
</feature>
<feature type="region of interest" description="Disordered" evidence="1">
    <location>
        <begin position="155"/>
        <end position="179"/>
    </location>
</feature>
<reference evidence="3" key="1">
    <citation type="journal article" date="2013" name="Science">
        <title>The Amborella genome and the evolution of flowering plants.</title>
        <authorList>
            <consortium name="Amborella Genome Project"/>
        </authorList>
    </citation>
    <scope>NUCLEOTIDE SEQUENCE [LARGE SCALE GENOMIC DNA]</scope>
</reference>
<protein>
    <submittedName>
        <fullName evidence="2">Uncharacterized protein</fullName>
    </submittedName>
</protein>
<evidence type="ECO:0000313" key="3">
    <source>
        <dbReference type="Proteomes" id="UP000017836"/>
    </source>
</evidence>
<evidence type="ECO:0000313" key="2">
    <source>
        <dbReference type="EMBL" id="ERN02138.1"/>
    </source>
</evidence>
<keyword evidence="3" id="KW-1185">Reference proteome</keyword>
<evidence type="ECO:0000256" key="1">
    <source>
        <dbReference type="SAM" id="MobiDB-lite"/>
    </source>
</evidence>
<accession>W1P2J7</accession>
<dbReference type="HOGENOM" id="CLU_061659_0_0_1"/>
<dbReference type="AlphaFoldDB" id="W1P2J7"/>
<name>W1P2J7_AMBTC</name>
<feature type="compositionally biased region" description="Low complexity" evidence="1">
    <location>
        <begin position="273"/>
        <end position="287"/>
    </location>
</feature>
<organism evidence="2 3">
    <name type="scientific">Amborella trichopoda</name>
    <dbReference type="NCBI Taxonomy" id="13333"/>
    <lineage>
        <taxon>Eukaryota</taxon>
        <taxon>Viridiplantae</taxon>
        <taxon>Streptophyta</taxon>
        <taxon>Embryophyta</taxon>
        <taxon>Tracheophyta</taxon>
        <taxon>Spermatophyta</taxon>
        <taxon>Magnoliopsida</taxon>
        <taxon>Amborellales</taxon>
        <taxon>Amborellaceae</taxon>
        <taxon>Amborella</taxon>
    </lineage>
</organism>
<feature type="compositionally biased region" description="Polar residues" evidence="1">
    <location>
        <begin position="318"/>
        <end position="327"/>
    </location>
</feature>
<dbReference type="Gramene" id="ERN02138">
    <property type="protein sequence ID" value="ERN02138"/>
    <property type="gene ID" value="AMTR_s00045p00179580"/>
</dbReference>
<gene>
    <name evidence="2" type="ORF">AMTR_s00045p00179580</name>
</gene>
<feature type="compositionally biased region" description="Polar residues" evidence="1">
    <location>
        <begin position="155"/>
        <end position="165"/>
    </location>
</feature>
<dbReference type="EMBL" id="KI394661">
    <property type="protein sequence ID" value="ERN02138.1"/>
    <property type="molecule type" value="Genomic_DNA"/>
</dbReference>
<proteinExistence type="predicted"/>